<dbReference type="EMBL" id="KV417609">
    <property type="protein sequence ID" value="KZP15012.1"/>
    <property type="molecule type" value="Genomic_DNA"/>
</dbReference>
<dbReference type="GO" id="GO:0005506">
    <property type="term" value="F:iron ion binding"/>
    <property type="evidence" value="ECO:0007669"/>
    <property type="project" value="InterPro"/>
</dbReference>
<dbReference type="Proteomes" id="UP000076532">
    <property type="component" value="Unassembled WGS sequence"/>
</dbReference>
<dbReference type="GO" id="GO:0020037">
    <property type="term" value="F:heme binding"/>
    <property type="evidence" value="ECO:0007669"/>
    <property type="project" value="InterPro"/>
</dbReference>
<feature type="non-terminal residue" evidence="1">
    <location>
        <position position="1"/>
    </location>
</feature>
<dbReference type="GO" id="GO:0004497">
    <property type="term" value="F:monooxygenase activity"/>
    <property type="evidence" value="ECO:0007669"/>
    <property type="project" value="InterPro"/>
</dbReference>
<evidence type="ECO:0000313" key="2">
    <source>
        <dbReference type="Proteomes" id="UP000076532"/>
    </source>
</evidence>
<accession>A0A166DS50</accession>
<dbReference type="GO" id="GO:0016705">
    <property type="term" value="F:oxidoreductase activity, acting on paired donors, with incorporation or reduction of molecular oxygen"/>
    <property type="evidence" value="ECO:0007669"/>
    <property type="project" value="InterPro"/>
</dbReference>
<dbReference type="SUPFAM" id="SSF48264">
    <property type="entry name" value="Cytochrome P450"/>
    <property type="match status" value="1"/>
</dbReference>
<reference evidence="1 2" key="1">
    <citation type="journal article" date="2016" name="Mol. Biol. Evol.">
        <title>Comparative Genomics of Early-Diverging Mushroom-Forming Fungi Provides Insights into the Origins of Lignocellulose Decay Capabilities.</title>
        <authorList>
            <person name="Nagy L.G."/>
            <person name="Riley R."/>
            <person name="Tritt A."/>
            <person name="Adam C."/>
            <person name="Daum C."/>
            <person name="Floudas D."/>
            <person name="Sun H."/>
            <person name="Yadav J.S."/>
            <person name="Pangilinan J."/>
            <person name="Larsson K.H."/>
            <person name="Matsuura K."/>
            <person name="Barry K."/>
            <person name="Labutti K."/>
            <person name="Kuo R."/>
            <person name="Ohm R.A."/>
            <person name="Bhattacharya S.S."/>
            <person name="Shirouzu T."/>
            <person name="Yoshinaga Y."/>
            <person name="Martin F.M."/>
            <person name="Grigoriev I.V."/>
            <person name="Hibbett D.S."/>
        </authorList>
    </citation>
    <scope>NUCLEOTIDE SEQUENCE [LARGE SCALE GENOMIC DNA]</scope>
    <source>
        <strain evidence="1 2">CBS 109695</strain>
    </source>
</reference>
<dbReference type="OrthoDB" id="2789670at2759"/>
<protein>
    <submittedName>
        <fullName evidence="1">Uncharacterized protein</fullName>
    </submittedName>
</protein>
<sequence length="153" mass="16728">LVCNQFISDNQKASDSKVVPVCLFGTVKSRDIASLHCAAPLHQNSALRVATETSPSPKRNSSSQIPNSCCGFTSARQLICHSAIDIDTVNKAILNDPNTYLDPSVFNPERFLTDGRLIPMFKILNWRYSAMAEEYALEGRLPVPSFGSLLAPS</sequence>
<evidence type="ECO:0000313" key="1">
    <source>
        <dbReference type="EMBL" id="KZP15012.1"/>
    </source>
</evidence>
<name>A0A166DS50_9AGAM</name>
<dbReference type="InterPro" id="IPR036396">
    <property type="entry name" value="Cyt_P450_sf"/>
</dbReference>
<organism evidence="1 2">
    <name type="scientific">Athelia psychrophila</name>
    <dbReference type="NCBI Taxonomy" id="1759441"/>
    <lineage>
        <taxon>Eukaryota</taxon>
        <taxon>Fungi</taxon>
        <taxon>Dikarya</taxon>
        <taxon>Basidiomycota</taxon>
        <taxon>Agaricomycotina</taxon>
        <taxon>Agaricomycetes</taxon>
        <taxon>Agaricomycetidae</taxon>
        <taxon>Atheliales</taxon>
        <taxon>Atheliaceae</taxon>
        <taxon>Athelia</taxon>
    </lineage>
</organism>
<proteinExistence type="predicted"/>
<dbReference type="AlphaFoldDB" id="A0A166DS50"/>
<gene>
    <name evidence="1" type="ORF">FIBSPDRAFT_979068</name>
</gene>
<keyword evidence="2" id="KW-1185">Reference proteome</keyword>